<dbReference type="EMBL" id="JBHSZO010000003">
    <property type="protein sequence ID" value="MFC7217080.1"/>
    <property type="molecule type" value="Genomic_DNA"/>
</dbReference>
<gene>
    <name evidence="1" type="ORF">ACFQLX_02665</name>
</gene>
<comment type="caution">
    <text evidence="1">The sequence shown here is derived from an EMBL/GenBank/DDBJ whole genome shotgun (WGS) entry which is preliminary data.</text>
</comment>
<evidence type="ECO:0008006" key="3">
    <source>
        <dbReference type="Google" id="ProtNLM"/>
    </source>
</evidence>
<evidence type="ECO:0000313" key="1">
    <source>
        <dbReference type="EMBL" id="MFC7217080.1"/>
    </source>
</evidence>
<proteinExistence type="predicted"/>
<name>A0ABW2GCS8_9ACTN</name>
<protein>
    <recommendedName>
        <fullName evidence="3">DUF4082 domain-containing protein</fullName>
    </recommendedName>
</protein>
<accession>A0ABW2GCS8</accession>
<evidence type="ECO:0000313" key="2">
    <source>
        <dbReference type="Proteomes" id="UP001596413"/>
    </source>
</evidence>
<dbReference type="Proteomes" id="UP001596413">
    <property type="component" value="Unassembled WGS sequence"/>
</dbReference>
<reference evidence="2" key="1">
    <citation type="journal article" date="2019" name="Int. J. Syst. Evol. Microbiol.">
        <title>The Global Catalogue of Microorganisms (GCM) 10K type strain sequencing project: providing services to taxonomists for standard genome sequencing and annotation.</title>
        <authorList>
            <consortium name="The Broad Institute Genomics Platform"/>
            <consortium name="The Broad Institute Genome Sequencing Center for Infectious Disease"/>
            <person name="Wu L."/>
            <person name="Ma J."/>
        </authorList>
    </citation>
    <scope>NUCLEOTIDE SEQUENCE [LARGE SCALE GENOMIC DNA]</scope>
    <source>
        <strain evidence="2">CGMCC 1.13681</strain>
    </source>
</reference>
<sequence>MTTQYTAISNLPYPQPSDPADLPAHLKSLAEAADGRLVMRFADEAARDAVITAPVSGMVAWAANPGRLSVYTAAGWQPVGSTPVHRVNLDGGSTTSTAYTETLTDALGDPMKAEFIAPAAGQVIVTVGAYMYSSVNSNGSIMSANIRKLDGTVHLAAHDDRSALTYTTSRASLSAQFLVSGLTPGTRYNAIPAYRSSATANSAFFDMRFVRIDPVN</sequence>
<keyword evidence="2" id="KW-1185">Reference proteome</keyword>
<organism evidence="1 2">
    <name type="scientific">Streptomyces polyrhachis</name>
    <dbReference type="NCBI Taxonomy" id="1282885"/>
    <lineage>
        <taxon>Bacteria</taxon>
        <taxon>Bacillati</taxon>
        <taxon>Actinomycetota</taxon>
        <taxon>Actinomycetes</taxon>
        <taxon>Kitasatosporales</taxon>
        <taxon>Streptomycetaceae</taxon>
        <taxon>Streptomyces</taxon>
    </lineage>
</organism>
<dbReference type="RefSeq" id="WP_386411475.1">
    <property type="nucleotide sequence ID" value="NZ_JBHSZO010000003.1"/>
</dbReference>